<sequence>MKRVFRGLFRVLKWLLISVVALEVLSFLAIVGSNYILYGHAREGSRAVYDAYTLFLQPHGLRPTAYNSMSEDPEKNRRVWAFGGSTMRGATPLSDRTIPSCVSMLLNSNRNGLHFSVYNCGVNSFNSLLETKYLQKMLINLEPPDVIIFFDGANDVKYFLEHRDPQAHHGYRRVRALIESYYQSWFGLLKPLNAAVYASFTKELYDKIMQVAVPVNVDSPEFASMMDAVEKRYDYINKLASAYGSRFILFWQPTLWVEDCTVAPFVKAGEKNLILDDERWATVRNNFTLPYNKLAERLANKEYFVNFRRILCDRQVPCYQPDGVHLTDDGRLAVADFMTTVLKEKLQLDLPDSIADR</sequence>
<dbReference type="GO" id="GO:0016788">
    <property type="term" value="F:hydrolase activity, acting on ester bonds"/>
    <property type="evidence" value="ECO:0007669"/>
    <property type="project" value="UniProtKB-ARBA"/>
</dbReference>
<dbReference type="RefSeq" id="WP_014809450.1">
    <property type="nucleotide sequence ID" value="NC_018025.1"/>
</dbReference>
<dbReference type="OrthoDB" id="5443937at2"/>
<evidence type="ECO:0000313" key="2">
    <source>
        <dbReference type="EMBL" id="AFM24302.1"/>
    </source>
</evidence>
<dbReference type="CDD" id="cd00229">
    <property type="entry name" value="SGNH_hydrolase"/>
    <property type="match status" value="1"/>
</dbReference>
<dbReference type="Gene3D" id="3.40.50.1110">
    <property type="entry name" value="SGNH hydrolase"/>
    <property type="match status" value="1"/>
</dbReference>
<organism evidence="2 3">
    <name type="scientific">Desulfomonile tiedjei (strain ATCC 49306 / DSM 6799 / DCB-1)</name>
    <dbReference type="NCBI Taxonomy" id="706587"/>
    <lineage>
        <taxon>Bacteria</taxon>
        <taxon>Pseudomonadati</taxon>
        <taxon>Thermodesulfobacteriota</taxon>
        <taxon>Desulfomonilia</taxon>
        <taxon>Desulfomonilales</taxon>
        <taxon>Desulfomonilaceae</taxon>
        <taxon>Desulfomonile</taxon>
    </lineage>
</organism>
<accession>I4C411</accession>
<evidence type="ECO:0000313" key="3">
    <source>
        <dbReference type="Proteomes" id="UP000006055"/>
    </source>
</evidence>
<dbReference type="HOGENOM" id="CLU_775514_0_0_7"/>
<dbReference type="EMBL" id="CP003360">
    <property type="protein sequence ID" value="AFM24302.1"/>
    <property type="molecule type" value="Genomic_DNA"/>
</dbReference>
<dbReference type="PATRIC" id="fig|706587.4.peg.1822"/>
<dbReference type="InterPro" id="IPR036514">
    <property type="entry name" value="SGNH_hydro_sf"/>
</dbReference>
<proteinExistence type="predicted"/>
<dbReference type="eggNOG" id="COG2755">
    <property type="taxonomic scope" value="Bacteria"/>
</dbReference>
<gene>
    <name evidence="2" type="ordered locus">Desti_1591</name>
</gene>
<name>I4C411_DESTA</name>
<dbReference type="SUPFAM" id="SSF52266">
    <property type="entry name" value="SGNH hydrolase"/>
    <property type="match status" value="1"/>
</dbReference>
<evidence type="ECO:0000256" key="1">
    <source>
        <dbReference type="SAM" id="Phobius"/>
    </source>
</evidence>
<keyword evidence="1" id="KW-0812">Transmembrane</keyword>
<keyword evidence="1" id="KW-1133">Transmembrane helix</keyword>
<dbReference type="KEGG" id="dti:Desti_1591"/>
<protein>
    <recommendedName>
        <fullName evidence="4">SGNH hydrolase-type esterase domain-containing protein</fullName>
    </recommendedName>
</protein>
<keyword evidence="1" id="KW-0472">Membrane</keyword>
<keyword evidence="3" id="KW-1185">Reference proteome</keyword>
<reference evidence="3" key="1">
    <citation type="submission" date="2012-06" db="EMBL/GenBank/DDBJ databases">
        <title>Complete sequence of chromosome of Desulfomonile tiedjei DSM 6799.</title>
        <authorList>
            <person name="Lucas S."/>
            <person name="Copeland A."/>
            <person name="Lapidus A."/>
            <person name="Glavina del Rio T."/>
            <person name="Dalin E."/>
            <person name="Tice H."/>
            <person name="Bruce D."/>
            <person name="Goodwin L."/>
            <person name="Pitluck S."/>
            <person name="Peters L."/>
            <person name="Ovchinnikova G."/>
            <person name="Zeytun A."/>
            <person name="Lu M."/>
            <person name="Kyrpides N."/>
            <person name="Mavromatis K."/>
            <person name="Ivanova N."/>
            <person name="Brettin T."/>
            <person name="Detter J.C."/>
            <person name="Han C."/>
            <person name="Larimer F."/>
            <person name="Land M."/>
            <person name="Hauser L."/>
            <person name="Markowitz V."/>
            <person name="Cheng J.-F."/>
            <person name="Hugenholtz P."/>
            <person name="Woyke T."/>
            <person name="Wu D."/>
            <person name="Spring S."/>
            <person name="Schroeder M."/>
            <person name="Brambilla E."/>
            <person name="Klenk H.-P."/>
            <person name="Eisen J.A."/>
        </authorList>
    </citation>
    <scope>NUCLEOTIDE SEQUENCE [LARGE SCALE GENOMIC DNA]</scope>
    <source>
        <strain evidence="3">ATCC 49306 / DSM 6799 / DCB-1</strain>
    </source>
</reference>
<feature type="transmembrane region" description="Helical" evidence="1">
    <location>
        <begin position="12"/>
        <end position="38"/>
    </location>
</feature>
<evidence type="ECO:0008006" key="4">
    <source>
        <dbReference type="Google" id="ProtNLM"/>
    </source>
</evidence>
<dbReference type="STRING" id="706587.Desti_1591"/>
<dbReference type="AlphaFoldDB" id="I4C411"/>
<dbReference type="Proteomes" id="UP000006055">
    <property type="component" value="Chromosome"/>
</dbReference>